<reference evidence="1 2" key="1">
    <citation type="submission" date="2020-08" db="EMBL/GenBank/DDBJ databases">
        <title>Functional genomics of gut bacteria from endangered species of beetles.</title>
        <authorList>
            <person name="Carlos-Shanley C."/>
        </authorList>
    </citation>
    <scope>NUCLEOTIDE SEQUENCE [LARGE SCALE GENOMIC DNA]</scope>
    <source>
        <strain evidence="1 2">S00124</strain>
    </source>
</reference>
<evidence type="ECO:0000313" key="2">
    <source>
        <dbReference type="Proteomes" id="UP000562492"/>
    </source>
</evidence>
<gene>
    <name evidence="1" type="ORF">HNP33_004224</name>
</gene>
<protein>
    <submittedName>
        <fullName evidence="1">Uncharacterized protein</fullName>
    </submittedName>
</protein>
<dbReference type="Proteomes" id="UP000562492">
    <property type="component" value="Unassembled WGS sequence"/>
</dbReference>
<comment type="caution">
    <text evidence="1">The sequence shown here is derived from an EMBL/GenBank/DDBJ whole genome shotgun (WGS) entry which is preliminary data.</text>
</comment>
<dbReference type="EMBL" id="JACHKZ010000057">
    <property type="protein sequence ID" value="MBB6580093.1"/>
    <property type="molecule type" value="Genomic_DNA"/>
</dbReference>
<keyword evidence="2" id="KW-1185">Reference proteome</keyword>
<proteinExistence type="predicted"/>
<sequence>MTTPDPSREAFEKHVLTENGIYVRGIGWISRNEHGDYVATDTQRRWLTWQAAKAHRCASNHTEPHPPTRHCMCSDCAPSFNGDSDD</sequence>
<organism evidence="1 2">
    <name type="scientific">Comamonas odontotermitis</name>
    <dbReference type="NCBI Taxonomy" id="379895"/>
    <lineage>
        <taxon>Bacteria</taxon>
        <taxon>Pseudomonadati</taxon>
        <taxon>Pseudomonadota</taxon>
        <taxon>Betaproteobacteria</taxon>
        <taxon>Burkholderiales</taxon>
        <taxon>Comamonadaceae</taxon>
        <taxon>Comamonas</taxon>
    </lineage>
</organism>
<dbReference type="InterPro" id="IPR058601">
    <property type="entry name" value="Phage_phiTE_015-like"/>
</dbReference>
<evidence type="ECO:0000313" key="1">
    <source>
        <dbReference type="EMBL" id="MBB6580093.1"/>
    </source>
</evidence>
<name>A0ABR6RM29_9BURK</name>
<dbReference type="Pfam" id="PF26207">
    <property type="entry name" value="Phage_phiTE_015"/>
    <property type="match status" value="1"/>
</dbReference>
<accession>A0ABR6RM29</accession>